<name>A0A974BJ04_SEDHY</name>
<dbReference type="InterPro" id="IPR013249">
    <property type="entry name" value="RNA_pol_sigma70_r4_t2"/>
</dbReference>
<gene>
    <name evidence="7" type="ORF">HZF24_06230</name>
</gene>
<proteinExistence type="inferred from homology"/>
<keyword evidence="4" id="KW-0804">Transcription</keyword>
<dbReference type="Gene3D" id="1.10.10.10">
    <property type="entry name" value="Winged helix-like DNA-binding domain superfamily/Winged helix DNA-binding domain"/>
    <property type="match status" value="1"/>
</dbReference>
<evidence type="ECO:0000313" key="7">
    <source>
        <dbReference type="EMBL" id="NYB73736.1"/>
    </source>
</evidence>
<organism evidence="7 8">
    <name type="scientific">Sedimentibacter hydroxybenzoicus DSM 7310</name>
    <dbReference type="NCBI Taxonomy" id="1123245"/>
    <lineage>
        <taxon>Bacteria</taxon>
        <taxon>Bacillati</taxon>
        <taxon>Bacillota</taxon>
        <taxon>Tissierellia</taxon>
        <taxon>Sedimentibacter</taxon>
    </lineage>
</organism>
<comment type="caution">
    <text evidence="7">The sequence shown here is derived from an EMBL/GenBank/DDBJ whole genome shotgun (WGS) entry which is preliminary data.</text>
</comment>
<dbReference type="SUPFAM" id="SSF88659">
    <property type="entry name" value="Sigma3 and sigma4 domains of RNA polymerase sigma factors"/>
    <property type="match status" value="1"/>
</dbReference>
<dbReference type="InterPro" id="IPR013324">
    <property type="entry name" value="RNA_pol_sigma_r3/r4-like"/>
</dbReference>
<dbReference type="AlphaFoldDB" id="A0A974BJ04"/>
<evidence type="ECO:0000259" key="5">
    <source>
        <dbReference type="Pfam" id="PF04542"/>
    </source>
</evidence>
<feature type="domain" description="RNA polymerase sigma factor 70 region 4 type 2" evidence="6">
    <location>
        <begin position="93"/>
        <end position="140"/>
    </location>
</feature>
<dbReference type="GO" id="GO:0003677">
    <property type="term" value="F:DNA binding"/>
    <property type="evidence" value="ECO:0007669"/>
    <property type="project" value="InterPro"/>
</dbReference>
<dbReference type="GO" id="GO:0016987">
    <property type="term" value="F:sigma factor activity"/>
    <property type="evidence" value="ECO:0007669"/>
    <property type="project" value="UniProtKB-KW"/>
</dbReference>
<dbReference type="CDD" id="cd06171">
    <property type="entry name" value="Sigma70_r4"/>
    <property type="match status" value="1"/>
</dbReference>
<dbReference type="InterPro" id="IPR007627">
    <property type="entry name" value="RNA_pol_sigma70_r2"/>
</dbReference>
<evidence type="ECO:0000259" key="6">
    <source>
        <dbReference type="Pfam" id="PF08281"/>
    </source>
</evidence>
<dbReference type="Pfam" id="PF08281">
    <property type="entry name" value="Sigma70_r4_2"/>
    <property type="match status" value="1"/>
</dbReference>
<dbReference type="InterPro" id="IPR036388">
    <property type="entry name" value="WH-like_DNA-bd_sf"/>
</dbReference>
<keyword evidence="3" id="KW-0731">Sigma factor</keyword>
<dbReference type="Proteomes" id="UP000611629">
    <property type="component" value="Unassembled WGS sequence"/>
</dbReference>
<dbReference type="GO" id="GO:0006352">
    <property type="term" value="P:DNA-templated transcription initiation"/>
    <property type="evidence" value="ECO:0007669"/>
    <property type="project" value="InterPro"/>
</dbReference>
<keyword evidence="8" id="KW-1185">Reference proteome</keyword>
<evidence type="ECO:0000256" key="1">
    <source>
        <dbReference type="ARBA" id="ARBA00010641"/>
    </source>
</evidence>
<dbReference type="NCBIfam" id="TIGR02937">
    <property type="entry name" value="sigma70-ECF"/>
    <property type="match status" value="1"/>
</dbReference>
<evidence type="ECO:0000256" key="2">
    <source>
        <dbReference type="ARBA" id="ARBA00023015"/>
    </source>
</evidence>
<dbReference type="InterPro" id="IPR039425">
    <property type="entry name" value="RNA_pol_sigma-70-like"/>
</dbReference>
<dbReference type="SUPFAM" id="SSF88946">
    <property type="entry name" value="Sigma2 domain of RNA polymerase sigma factors"/>
    <property type="match status" value="1"/>
</dbReference>
<dbReference type="RefSeq" id="WP_179237431.1">
    <property type="nucleotide sequence ID" value="NZ_JACBNQ010000004.1"/>
</dbReference>
<feature type="domain" description="RNA polymerase sigma-70 region 2" evidence="5">
    <location>
        <begin position="9"/>
        <end position="69"/>
    </location>
</feature>
<comment type="similarity">
    <text evidence="1">Belongs to the sigma-70 factor family. ECF subfamily.</text>
</comment>
<dbReference type="EMBL" id="JACBNQ010000004">
    <property type="protein sequence ID" value="NYB73736.1"/>
    <property type="molecule type" value="Genomic_DNA"/>
</dbReference>
<dbReference type="Pfam" id="PF04542">
    <property type="entry name" value="Sigma70_r2"/>
    <property type="match status" value="1"/>
</dbReference>
<keyword evidence="2" id="KW-0805">Transcription regulation</keyword>
<dbReference type="InterPro" id="IPR013325">
    <property type="entry name" value="RNA_pol_sigma_r2"/>
</dbReference>
<dbReference type="Gene3D" id="1.10.1740.10">
    <property type="match status" value="1"/>
</dbReference>
<dbReference type="PANTHER" id="PTHR43133:SF57">
    <property type="entry name" value="RNA POLYMERASE SIGMA-70 FACTOR"/>
    <property type="match status" value="1"/>
</dbReference>
<evidence type="ECO:0000256" key="3">
    <source>
        <dbReference type="ARBA" id="ARBA00023082"/>
    </source>
</evidence>
<dbReference type="InterPro" id="IPR014284">
    <property type="entry name" value="RNA_pol_sigma-70_dom"/>
</dbReference>
<evidence type="ECO:0000313" key="8">
    <source>
        <dbReference type="Proteomes" id="UP000611629"/>
    </source>
</evidence>
<protein>
    <submittedName>
        <fullName evidence="7">RNA polymerase sigma factor</fullName>
    </submittedName>
</protein>
<reference evidence="7" key="1">
    <citation type="submission" date="2020-07" db="EMBL/GenBank/DDBJ databases">
        <title>Genomic analysis of a strain of Sedimentibacter Hydroxybenzoicus DSM7310.</title>
        <authorList>
            <person name="Ma S."/>
        </authorList>
    </citation>
    <scope>NUCLEOTIDE SEQUENCE</scope>
    <source>
        <strain evidence="7">DSM 7310</strain>
    </source>
</reference>
<evidence type="ECO:0000256" key="4">
    <source>
        <dbReference type="ARBA" id="ARBA00023163"/>
    </source>
</evidence>
<accession>A0A974BJ04</accession>
<sequence>MSVSLRDQYDKIYRYCFFKVNNKEIAEDLTQETFLKYFAQTSYINRGKPLAYLYTIAKNLCIDFYRSNKGDQELDESVLRSDDISEFETNYDIKQAVSVLPDDLQEFLLLRFSNELGIGEIASIMGISRFSVYRKLNKALGMLKAILREE</sequence>
<dbReference type="PANTHER" id="PTHR43133">
    <property type="entry name" value="RNA POLYMERASE ECF-TYPE SIGMA FACTO"/>
    <property type="match status" value="1"/>
</dbReference>